<evidence type="ECO:0000313" key="2">
    <source>
        <dbReference type="EMBL" id="OBZ65309.1"/>
    </source>
</evidence>
<protein>
    <recommendedName>
        <fullName evidence="1">BTB domain-containing protein</fullName>
    </recommendedName>
</protein>
<evidence type="ECO:0000313" key="3">
    <source>
        <dbReference type="Proteomes" id="UP000092993"/>
    </source>
</evidence>
<keyword evidence="3" id="KW-1185">Reference proteome</keyword>
<comment type="caution">
    <text evidence="2">The sequence shown here is derived from an EMBL/GenBank/DDBJ whole genome shotgun (WGS) entry which is preliminary data.</text>
</comment>
<dbReference type="InterPro" id="IPR011333">
    <property type="entry name" value="SKP1/BTB/POZ_sf"/>
</dbReference>
<reference evidence="2 3" key="1">
    <citation type="submission" date="2016-03" db="EMBL/GenBank/DDBJ databases">
        <title>Whole genome sequencing of Grifola frondosa 9006-11.</title>
        <authorList>
            <person name="Min B."/>
            <person name="Park H."/>
            <person name="Kim J.-G."/>
            <person name="Cho H."/>
            <person name="Oh Y.-L."/>
            <person name="Kong W.-S."/>
            <person name="Choi I.-G."/>
        </authorList>
    </citation>
    <scope>NUCLEOTIDE SEQUENCE [LARGE SCALE GENOMIC DNA]</scope>
    <source>
        <strain evidence="2 3">9006-11</strain>
    </source>
</reference>
<organism evidence="2 3">
    <name type="scientific">Grifola frondosa</name>
    <name type="common">Maitake</name>
    <name type="synonym">Polyporus frondosus</name>
    <dbReference type="NCBI Taxonomy" id="5627"/>
    <lineage>
        <taxon>Eukaryota</taxon>
        <taxon>Fungi</taxon>
        <taxon>Dikarya</taxon>
        <taxon>Basidiomycota</taxon>
        <taxon>Agaricomycotina</taxon>
        <taxon>Agaricomycetes</taxon>
        <taxon>Polyporales</taxon>
        <taxon>Grifolaceae</taxon>
        <taxon>Grifola</taxon>
    </lineage>
</organism>
<dbReference type="Gene3D" id="3.30.710.10">
    <property type="entry name" value="Potassium Channel Kv1.1, Chain A"/>
    <property type="match status" value="1"/>
</dbReference>
<dbReference type="Pfam" id="PF00651">
    <property type="entry name" value="BTB"/>
    <property type="match status" value="1"/>
</dbReference>
<dbReference type="EMBL" id="LUGG01000047">
    <property type="protein sequence ID" value="OBZ65309.1"/>
    <property type="molecule type" value="Genomic_DNA"/>
</dbReference>
<dbReference type="STRING" id="5627.A0A1C7LMU7"/>
<dbReference type="OMA" id="GHHCRES"/>
<accession>A0A1C7LMU7</accession>
<sequence length="375" mass="42034">MEAPWISLPSSCPRLDWEMEVPPLYRDAKVPKLTTTDFWFSDGNIVLVVGHVGFKVHRGQLERHSDVFQTLFSIPQPKDQETIDGCSWVELYDSPSDVLHLLRALYDGLYFQKPAASDFPVIASVLRLSTKYLIEHLRQCCLVRLERDWPSTLLGWDQREKLASDDGRYNPRDCFAHPVLVIQLAQELHIDTVLPSAFYDLSRYGPRKIVSGVISPPPAPLPNVDSAPSGDALIVRLNQQDLSATFLGRESGQRYLASFIENELTGRPLSANCANKHDEGGRDCLESFYFIMLNVLRSVGGIATGRDADPLFTLVQAVEMLSRTDFSDGVRQCGLKMCPSCKADFTKSVSKAREQVWEQIPGWFGLRGISQSLEG</sequence>
<dbReference type="SUPFAM" id="SSF54695">
    <property type="entry name" value="POZ domain"/>
    <property type="match status" value="1"/>
</dbReference>
<proteinExistence type="predicted"/>
<gene>
    <name evidence="2" type="ORF">A0H81_14762</name>
</gene>
<dbReference type="Proteomes" id="UP000092993">
    <property type="component" value="Unassembled WGS sequence"/>
</dbReference>
<dbReference type="OrthoDB" id="3220652at2759"/>
<dbReference type="InterPro" id="IPR000210">
    <property type="entry name" value="BTB/POZ_dom"/>
</dbReference>
<dbReference type="SMART" id="SM00225">
    <property type="entry name" value="BTB"/>
    <property type="match status" value="1"/>
</dbReference>
<feature type="domain" description="BTB" evidence="1">
    <location>
        <begin position="43"/>
        <end position="108"/>
    </location>
</feature>
<evidence type="ECO:0000259" key="1">
    <source>
        <dbReference type="PROSITE" id="PS50097"/>
    </source>
</evidence>
<dbReference type="AlphaFoldDB" id="A0A1C7LMU7"/>
<dbReference type="PROSITE" id="PS50097">
    <property type="entry name" value="BTB"/>
    <property type="match status" value="1"/>
</dbReference>
<name>A0A1C7LMU7_GRIFR</name>